<evidence type="ECO:0000313" key="2">
    <source>
        <dbReference type="Proteomes" id="UP000199208"/>
    </source>
</evidence>
<proteinExistence type="predicted"/>
<accession>A0A1G5S6T8</accession>
<dbReference type="Proteomes" id="UP000199208">
    <property type="component" value="Unassembled WGS sequence"/>
</dbReference>
<dbReference type="PANTHER" id="PTHR40705">
    <property type="entry name" value="TRNA(ILE2) 2-AGMATINYLCYTIDINE SYNTHETASE TIAS"/>
    <property type="match status" value="1"/>
</dbReference>
<name>A0A1G5S6T8_9FIRM</name>
<sequence length="244" mass="25770">MKVLIAIDDTDRLGTPGTGHHAEALRQKIEASGFGTTQYITRHQLYVHADVPYTSHNSAMCFEAALAEGSLEQVITLAQEHLLEVSEAGSDPGLCVAALDHIQGMAQLIAFGKQAKAGLVTKAMAYELAESTKVHLSEHGGTGGGVIGAIAGVGLRLSGHDGRVKGKIYAGAAGDSLTAAELKKLTGARRVCGLDGTVIDDTADITLSEDMVKMLYLNWDRTILVHREDGAGWKTLDKGGCRSY</sequence>
<keyword evidence="2" id="KW-1185">Reference proteome</keyword>
<organism evidence="1 2">
    <name type="scientific">Acidaminobacter hydrogenoformans DSM 2784</name>
    <dbReference type="NCBI Taxonomy" id="1120920"/>
    <lineage>
        <taxon>Bacteria</taxon>
        <taxon>Bacillati</taxon>
        <taxon>Bacillota</taxon>
        <taxon>Clostridia</taxon>
        <taxon>Peptostreptococcales</taxon>
        <taxon>Acidaminobacteraceae</taxon>
        <taxon>Acidaminobacter</taxon>
    </lineage>
</organism>
<dbReference type="OrthoDB" id="270233at2"/>
<dbReference type="Gene3D" id="3.30.70.2200">
    <property type="match status" value="1"/>
</dbReference>
<dbReference type="RefSeq" id="WP_092593024.1">
    <property type="nucleotide sequence ID" value="NZ_FMWL01000024.1"/>
</dbReference>
<reference evidence="1 2" key="1">
    <citation type="submission" date="2016-10" db="EMBL/GenBank/DDBJ databases">
        <authorList>
            <person name="de Groot N.N."/>
        </authorList>
    </citation>
    <scope>NUCLEOTIDE SEQUENCE [LARGE SCALE GENOMIC DNA]</scope>
    <source>
        <strain evidence="1 2">DSM 2784</strain>
    </source>
</reference>
<dbReference type="PANTHER" id="PTHR40705:SF2">
    <property type="entry name" value="DUF1743 DOMAIN-CONTAINING PROTEIN"/>
    <property type="match status" value="1"/>
</dbReference>
<dbReference type="EMBL" id="FMWL01000024">
    <property type="protein sequence ID" value="SCZ81827.1"/>
    <property type="molecule type" value="Genomic_DNA"/>
</dbReference>
<protein>
    <submittedName>
        <fullName evidence="1">tRNA(Ile2) 2-agmatinylcytidine synthetase</fullName>
    </submittedName>
</protein>
<dbReference type="STRING" id="1120920.SAMN03080599_03072"/>
<dbReference type="AlphaFoldDB" id="A0A1G5S6T8"/>
<evidence type="ECO:0000313" key="1">
    <source>
        <dbReference type="EMBL" id="SCZ81827.1"/>
    </source>
</evidence>
<gene>
    <name evidence="1" type="ORF">SAMN03080599_03072</name>
</gene>